<dbReference type="Pfam" id="PF00293">
    <property type="entry name" value="NUDIX"/>
    <property type="match status" value="1"/>
</dbReference>
<dbReference type="Proteomes" id="UP001239445">
    <property type="component" value="Unassembled WGS sequence"/>
</dbReference>
<proteinExistence type="predicted"/>
<dbReference type="InterPro" id="IPR051325">
    <property type="entry name" value="Nudix_hydrolase_domain"/>
</dbReference>
<dbReference type="EMBL" id="MU839837">
    <property type="protein sequence ID" value="KAK1753356.1"/>
    <property type="molecule type" value="Genomic_DNA"/>
</dbReference>
<dbReference type="GO" id="GO:0004081">
    <property type="term" value="F:bis(5'-nucleosyl)-tetraphosphatase (asymmetrical) activity"/>
    <property type="evidence" value="ECO:0007669"/>
    <property type="project" value="TreeGrafter"/>
</dbReference>
<name>A0AAJ0F3E1_9PEZI</name>
<dbReference type="InterPro" id="IPR020084">
    <property type="entry name" value="NUDIX_hydrolase_CS"/>
</dbReference>
<dbReference type="PANTHER" id="PTHR21340">
    <property type="entry name" value="DIADENOSINE 5,5-P1,P4-TETRAPHOSPHATE PYROPHOSPHOHYDROLASE MUTT"/>
    <property type="match status" value="1"/>
</dbReference>
<accession>A0AAJ0F3E1</accession>
<evidence type="ECO:0000313" key="4">
    <source>
        <dbReference type="Proteomes" id="UP001239445"/>
    </source>
</evidence>
<sequence length="221" mass="24133">MWSEPFSFIGSVLAKMSAQHVPPLTVLPLLGSSSFYLAAGTVTLDRLHRKVLIIYDRRDQSHKLPRGHKDWGESLEAAALRETFEETGYHAALLPIPLPTRATAPRGAAKDPFHPLHPAASAARYHCSGDLMLGGSARLAEPFALMQHYQPDGSLAVVLWFVAEADSLAKPAEGTQGLDEDYEALWVDYAVAPGLMVNDPNVQLVRQALDLAEQLEVVEKS</sequence>
<keyword evidence="4" id="KW-1185">Reference proteome</keyword>
<protein>
    <recommendedName>
        <fullName evidence="2">Nudix hydrolase domain-containing protein</fullName>
    </recommendedName>
</protein>
<dbReference type="PROSITE" id="PS51462">
    <property type="entry name" value="NUDIX"/>
    <property type="match status" value="1"/>
</dbReference>
<keyword evidence="1" id="KW-0378">Hydrolase</keyword>
<gene>
    <name evidence="3" type="ORF">QBC47DRAFT_386198</name>
</gene>
<dbReference type="Gene3D" id="3.90.79.10">
    <property type="entry name" value="Nucleoside Triphosphate Pyrophosphohydrolase"/>
    <property type="match status" value="1"/>
</dbReference>
<organism evidence="3 4">
    <name type="scientific">Echria macrotheca</name>
    <dbReference type="NCBI Taxonomy" id="438768"/>
    <lineage>
        <taxon>Eukaryota</taxon>
        <taxon>Fungi</taxon>
        <taxon>Dikarya</taxon>
        <taxon>Ascomycota</taxon>
        <taxon>Pezizomycotina</taxon>
        <taxon>Sordariomycetes</taxon>
        <taxon>Sordariomycetidae</taxon>
        <taxon>Sordariales</taxon>
        <taxon>Schizotheciaceae</taxon>
        <taxon>Echria</taxon>
    </lineage>
</organism>
<dbReference type="InterPro" id="IPR000086">
    <property type="entry name" value="NUDIX_hydrolase_dom"/>
</dbReference>
<dbReference type="GO" id="GO:0006167">
    <property type="term" value="P:AMP biosynthetic process"/>
    <property type="evidence" value="ECO:0007669"/>
    <property type="project" value="TreeGrafter"/>
</dbReference>
<feature type="domain" description="Nudix hydrolase" evidence="2">
    <location>
        <begin position="34"/>
        <end position="210"/>
    </location>
</feature>
<comment type="caution">
    <text evidence="3">The sequence shown here is derived from an EMBL/GenBank/DDBJ whole genome shotgun (WGS) entry which is preliminary data.</text>
</comment>
<dbReference type="AlphaFoldDB" id="A0AAJ0F3E1"/>
<dbReference type="SUPFAM" id="SSF55811">
    <property type="entry name" value="Nudix"/>
    <property type="match status" value="1"/>
</dbReference>
<dbReference type="PROSITE" id="PS00893">
    <property type="entry name" value="NUDIX_BOX"/>
    <property type="match status" value="1"/>
</dbReference>
<reference evidence="3" key="1">
    <citation type="submission" date="2023-06" db="EMBL/GenBank/DDBJ databases">
        <title>Genome-scale phylogeny and comparative genomics of the fungal order Sordariales.</title>
        <authorList>
            <consortium name="Lawrence Berkeley National Laboratory"/>
            <person name="Hensen N."/>
            <person name="Bonometti L."/>
            <person name="Westerberg I."/>
            <person name="Brannstrom I.O."/>
            <person name="Guillou S."/>
            <person name="Cros-Aarteil S."/>
            <person name="Calhoun S."/>
            <person name="Haridas S."/>
            <person name="Kuo A."/>
            <person name="Mondo S."/>
            <person name="Pangilinan J."/>
            <person name="Riley R."/>
            <person name="Labutti K."/>
            <person name="Andreopoulos B."/>
            <person name="Lipzen A."/>
            <person name="Chen C."/>
            <person name="Yanf M."/>
            <person name="Daum C."/>
            <person name="Ng V."/>
            <person name="Clum A."/>
            <person name="Steindorff A."/>
            <person name="Ohm R."/>
            <person name="Martin F."/>
            <person name="Silar P."/>
            <person name="Natvig D."/>
            <person name="Lalanne C."/>
            <person name="Gautier V."/>
            <person name="Ament-Velasquez S.L."/>
            <person name="Kruys A."/>
            <person name="Hutchinson M.I."/>
            <person name="Powell A.J."/>
            <person name="Barry K."/>
            <person name="Miller A.N."/>
            <person name="Grigoriev I.V."/>
            <person name="Debuchy R."/>
            <person name="Gladieux P."/>
            <person name="Thoren M.H."/>
            <person name="Johannesson H."/>
        </authorList>
    </citation>
    <scope>NUCLEOTIDE SEQUENCE</scope>
    <source>
        <strain evidence="3">PSN4</strain>
    </source>
</reference>
<evidence type="ECO:0000259" key="2">
    <source>
        <dbReference type="PROSITE" id="PS51462"/>
    </source>
</evidence>
<dbReference type="PANTHER" id="PTHR21340:SF0">
    <property type="entry name" value="BIS(5'-NUCLEOSYL)-TETRAPHOSPHATASE [ASYMMETRICAL]"/>
    <property type="match status" value="1"/>
</dbReference>
<evidence type="ECO:0000313" key="3">
    <source>
        <dbReference type="EMBL" id="KAK1753356.1"/>
    </source>
</evidence>
<evidence type="ECO:0000256" key="1">
    <source>
        <dbReference type="ARBA" id="ARBA00022801"/>
    </source>
</evidence>
<dbReference type="GO" id="GO:0006754">
    <property type="term" value="P:ATP biosynthetic process"/>
    <property type="evidence" value="ECO:0007669"/>
    <property type="project" value="TreeGrafter"/>
</dbReference>
<dbReference type="InterPro" id="IPR015797">
    <property type="entry name" value="NUDIX_hydrolase-like_dom_sf"/>
</dbReference>